<dbReference type="FunFam" id="3.40.50.300:FF:001091">
    <property type="entry name" value="Probable disease resistance protein At1g61300"/>
    <property type="match status" value="1"/>
</dbReference>
<dbReference type="GO" id="GO:0043531">
    <property type="term" value="F:ADP binding"/>
    <property type="evidence" value="ECO:0007669"/>
    <property type="project" value="InterPro"/>
</dbReference>
<dbReference type="FunFam" id="1.10.10.10:FF:000322">
    <property type="entry name" value="Probable disease resistance protein At1g63360"/>
    <property type="match status" value="1"/>
</dbReference>
<dbReference type="GO" id="GO:0005524">
    <property type="term" value="F:ATP binding"/>
    <property type="evidence" value="ECO:0007669"/>
    <property type="project" value="UniProtKB-KW"/>
</dbReference>
<keyword evidence="8" id="KW-0175">Coiled coil</keyword>
<dbReference type="InterPro" id="IPR044974">
    <property type="entry name" value="Disease_R_plants"/>
</dbReference>
<dbReference type="EMBL" id="CP133615">
    <property type="protein sequence ID" value="WMV22767.1"/>
    <property type="molecule type" value="Genomic_DNA"/>
</dbReference>
<dbReference type="Gene3D" id="1.10.10.10">
    <property type="entry name" value="Winged helix-like DNA-binding domain superfamily/Winged helix DNA-binding domain"/>
    <property type="match status" value="1"/>
</dbReference>
<reference evidence="13" key="1">
    <citation type="submission" date="2023-08" db="EMBL/GenBank/DDBJ databases">
        <title>A de novo genome assembly of Solanum verrucosum Schlechtendal, a Mexican diploid species geographically isolated from the other diploid A-genome species in potato relatives.</title>
        <authorList>
            <person name="Hosaka K."/>
        </authorList>
    </citation>
    <scope>NUCLEOTIDE SEQUENCE</scope>
    <source>
        <tissue evidence="13">Young leaves</tissue>
    </source>
</reference>
<evidence type="ECO:0000259" key="11">
    <source>
        <dbReference type="Pfam" id="PF18052"/>
    </source>
</evidence>
<dbReference type="AlphaFoldDB" id="A0AAF0QFC8"/>
<evidence type="ECO:0000256" key="7">
    <source>
        <dbReference type="ARBA" id="ARBA00022840"/>
    </source>
</evidence>
<organism evidence="13 14">
    <name type="scientific">Solanum verrucosum</name>
    <dbReference type="NCBI Taxonomy" id="315347"/>
    <lineage>
        <taxon>Eukaryota</taxon>
        <taxon>Viridiplantae</taxon>
        <taxon>Streptophyta</taxon>
        <taxon>Embryophyta</taxon>
        <taxon>Tracheophyta</taxon>
        <taxon>Spermatophyta</taxon>
        <taxon>Magnoliopsida</taxon>
        <taxon>eudicotyledons</taxon>
        <taxon>Gunneridae</taxon>
        <taxon>Pentapetalae</taxon>
        <taxon>asterids</taxon>
        <taxon>lamiids</taxon>
        <taxon>Solanales</taxon>
        <taxon>Solanaceae</taxon>
        <taxon>Solanoideae</taxon>
        <taxon>Solaneae</taxon>
        <taxon>Solanum</taxon>
    </lineage>
</organism>
<keyword evidence="3" id="KW-0433">Leucine-rich repeat</keyword>
<evidence type="ECO:0000256" key="4">
    <source>
        <dbReference type="ARBA" id="ARBA00022737"/>
    </source>
</evidence>
<dbReference type="GO" id="GO:0016020">
    <property type="term" value="C:membrane"/>
    <property type="evidence" value="ECO:0007669"/>
    <property type="project" value="UniProtKB-SubCell"/>
</dbReference>
<comment type="similarity">
    <text evidence="2">Belongs to the disease resistance NB-LRR family.</text>
</comment>
<dbReference type="PANTHER" id="PTHR23155:SF1193">
    <property type="entry name" value="DISEASE RESISTANCE PROTEIN RPP13-RELATED"/>
    <property type="match status" value="1"/>
</dbReference>
<dbReference type="Pfam" id="PF18052">
    <property type="entry name" value="Rx_N"/>
    <property type="match status" value="1"/>
</dbReference>
<dbReference type="GO" id="GO:0051607">
    <property type="term" value="P:defense response to virus"/>
    <property type="evidence" value="ECO:0007669"/>
    <property type="project" value="UniProtKB-ARBA"/>
</dbReference>
<evidence type="ECO:0000259" key="10">
    <source>
        <dbReference type="Pfam" id="PF00931"/>
    </source>
</evidence>
<evidence type="ECO:0000256" key="2">
    <source>
        <dbReference type="ARBA" id="ARBA00008894"/>
    </source>
</evidence>
<dbReference type="InterPro" id="IPR027417">
    <property type="entry name" value="P-loop_NTPase"/>
</dbReference>
<dbReference type="InterPro" id="IPR041118">
    <property type="entry name" value="Rx_N"/>
</dbReference>
<dbReference type="InterPro" id="IPR036388">
    <property type="entry name" value="WH-like_DNA-bd_sf"/>
</dbReference>
<evidence type="ECO:0000256" key="1">
    <source>
        <dbReference type="ARBA" id="ARBA00004170"/>
    </source>
</evidence>
<dbReference type="Gene3D" id="3.40.50.300">
    <property type="entry name" value="P-loop containing nucleotide triphosphate hydrolases"/>
    <property type="match status" value="1"/>
</dbReference>
<dbReference type="InterPro" id="IPR038005">
    <property type="entry name" value="RX-like_CC"/>
</dbReference>
<keyword evidence="4" id="KW-0677">Repeat</keyword>
<evidence type="ECO:0000256" key="8">
    <source>
        <dbReference type="ARBA" id="ARBA00023054"/>
    </source>
</evidence>
<keyword evidence="6" id="KW-0611">Plant defense</keyword>
<evidence type="ECO:0000256" key="3">
    <source>
        <dbReference type="ARBA" id="ARBA00022614"/>
    </source>
</evidence>
<comment type="subcellular location">
    <subcellularLocation>
        <location evidence="1">Membrane</location>
        <topology evidence="1">Peripheral membrane protein</topology>
    </subcellularLocation>
</comment>
<feature type="domain" description="Disease resistance protein winged helix" evidence="12">
    <location>
        <begin position="385"/>
        <end position="455"/>
    </location>
</feature>
<evidence type="ECO:0000256" key="5">
    <source>
        <dbReference type="ARBA" id="ARBA00022741"/>
    </source>
</evidence>
<dbReference type="PANTHER" id="PTHR23155">
    <property type="entry name" value="DISEASE RESISTANCE PROTEIN RP"/>
    <property type="match status" value="1"/>
</dbReference>
<dbReference type="SUPFAM" id="SSF52540">
    <property type="entry name" value="P-loop containing nucleoside triphosphate hydrolases"/>
    <property type="match status" value="1"/>
</dbReference>
<evidence type="ECO:0000313" key="14">
    <source>
        <dbReference type="Proteomes" id="UP001234989"/>
    </source>
</evidence>
<dbReference type="InterPro" id="IPR002182">
    <property type="entry name" value="NB-ARC"/>
</dbReference>
<accession>A0AAF0QFC8</accession>
<dbReference type="Pfam" id="PF00931">
    <property type="entry name" value="NB-ARC"/>
    <property type="match status" value="1"/>
</dbReference>
<sequence length="487" mass="56587">MANEALKFFVENLLQLLSENVVLIKGVEDEFKNLLEEVQRLKAFVDDGAKFHSDNIVWDQLVKDIQKMIHKAEDVIDKFLVQAKLHREEKKVGRFFDVSRLKTITSLADEIKGISDKVKKLREESKQSFQPRPILEHPKRGHEITQGLLLDNDEVVGFDTEAKKVIKRLVKGREESLDIIIPVVGMPGLGKTILARKIYNDPKLSYEFLSILWVNVGMEYKIKDIYLRILKFFTKRIEDHLNDDEDTLAIVISSFISNRGRCLIILDDVWEANVIDHVKKVFAENKMGHRIVMTTRDGCLAAYANSEAHNLKFLTSKESFELLVRRVFGKERALRGSSTTNDWLRVERNMAHLYSNYNIDCGVFVEMSYDRLPKEVQMCFLYCGIFPRDFDIPAWKLIRMWIAEGLIKRQQSYTLEEIAEHHLNDLVNRNLVILLQKRSDGQIKTCRLHGMLHEFCRRKAVNKWLFQEICTAADNSLPSIQDSDTCR</sequence>
<evidence type="ECO:0000313" key="13">
    <source>
        <dbReference type="EMBL" id="WMV22767.1"/>
    </source>
</evidence>
<evidence type="ECO:0000256" key="6">
    <source>
        <dbReference type="ARBA" id="ARBA00022821"/>
    </source>
</evidence>
<dbReference type="Proteomes" id="UP001234989">
    <property type="component" value="Chromosome 4"/>
</dbReference>
<evidence type="ECO:0000256" key="9">
    <source>
        <dbReference type="ARBA" id="ARBA00023136"/>
    </source>
</evidence>
<proteinExistence type="inferred from homology"/>
<gene>
    <name evidence="13" type="ORF">MTR67_016152</name>
</gene>
<dbReference type="Pfam" id="PF23559">
    <property type="entry name" value="WHD_DRP"/>
    <property type="match status" value="1"/>
</dbReference>
<feature type="domain" description="Disease resistance N-terminal" evidence="11">
    <location>
        <begin position="5"/>
        <end position="92"/>
    </location>
</feature>
<keyword evidence="7" id="KW-0067">ATP-binding</keyword>
<dbReference type="CDD" id="cd14798">
    <property type="entry name" value="RX-CC_like"/>
    <property type="match status" value="1"/>
</dbReference>
<feature type="domain" description="NB-ARC" evidence="10">
    <location>
        <begin position="160"/>
        <end position="331"/>
    </location>
</feature>
<keyword evidence="14" id="KW-1185">Reference proteome</keyword>
<protein>
    <submittedName>
        <fullName evidence="13">Uncharacterized protein</fullName>
    </submittedName>
</protein>
<dbReference type="InterPro" id="IPR058922">
    <property type="entry name" value="WHD_DRP"/>
</dbReference>
<evidence type="ECO:0000259" key="12">
    <source>
        <dbReference type="Pfam" id="PF23559"/>
    </source>
</evidence>
<dbReference type="GO" id="GO:0098542">
    <property type="term" value="P:defense response to other organism"/>
    <property type="evidence" value="ECO:0007669"/>
    <property type="project" value="TreeGrafter"/>
</dbReference>
<name>A0AAF0QFC8_SOLVR</name>
<keyword evidence="9" id="KW-0472">Membrane</keyword>
<keyword evidence="5" id="KW-0547">Nucleotide-binding</keyword>
<dbReference type="PRINTS" id="PR00364">
    <property type="entry name" value="DISEASERSIST"/>
</dbReference>
<dbReference type="Gene3D" id="1.20.5.4130">
    <property type="match status" value="1"/>
</dbReference>